<dbReference type="AlphaFoldDB" id="A0A5E4VZU4"/>
<sequence>MAKASRIVETIREADASGGGFLLRVRLHSGEAIRGAVMGHSLDDMEQTMTVDLDLWHLDRGGPINAKRLVRFDEIANLEVEW</sequence>
<evidence type="ECO:0000313" key="2">
    <source>
        <dbReference type="Proteomes" id="UP000396788"/>
    </source>
</evidence>
<accession>A0A5E4VZU4</accession>
<proteinExistence type="predicted"/>
<evidence type="ECO:0000313" key="1">
    <source>
        <dbReference type="EMBL" id="VVE16405.1"/>
    </source>
</evidence>
<protein>
    <submittedName>
        <fullName evidence="1">Uncharacterized protein</fullName>
    </submittedName>
</protein>
<dbReference type="RefSeq" id="WP_150609300.1">
    <property type="nucleotide sequence ID" value="NZ_CABPRY010000006.1"/>
</dbReference>
<dbReference type="Proteomes" id="UP000396788">
    <property type="component" value="Unassembled WGS sequence"/>
</dbReference>
<organism evidence="1 2">
    <name type="scientific">Pandoraea cepalis</name>
    <dbReference type="NCBI Taxonomy" id="2508294"/>
    <lineage>
        <taxon>Bacteria</taxon>
        <taxon>Pseudomonadati</taxon>
        <taxon>Pseudomonadota</taxon>
        <taxon>Betaproteobacteria</taxon>
        <taxon>Burkholderiales</taxon>
        <taxon>Burkholderiaceae</taxon>
        <taxon>Pandoraea</taxon>
    </lineage>
</organism>
<gene>
    <name evidence="1" type="ORF">PCE31107_02916</name>
</gene>
<reference evidence="1 2" key="1">
    <citation type="submission" date="2019-08" db="EMBL/GenBank/DDBJ databases">
        <authorList>
            <person name="Peeters C."/>
        </authorList>
    </citation>
    <scope>NUCLEOTIDE SEQUENCE [LARGE SCALE GENOMIC DNA]</scope>
    <source>
        <strain evidence="1 2">LMG 31107</strain>
    </source>
</reference>
<name>A0A5E4VZU4_9BURK</name>
<dbReference type="EMBL" id="CABPRY010000006">
    <property type="protein sequence ID" value="VVE16405.1"/>
    <property type="molecule type" value="Genomic_DNA"/>
</dbReference>